<dbReference type="EMBL" id="BARS01042878">
    <property type="protein sequence ID" value="GAG33588.1"/>
    <property type="molecule type" value="Genomic_DNA"/>
</dbReference>
<dbReference type="AlphaFoldDB" id="X0XA96"/>
<feature type="non-terminal residue" evidence="1">
    <location>
        <position position="232"/>
    </location>
</feature>
<reference evidence="1" key="1">
    <citation type="journal article" date="2014" name="Front. Microbiol.">
        <title>High frequency of phylogenetically diverse reductive dehalogenase-homologous genes in deep subseafloor sedimentary metagenomes.</title>
        <authorList>
            <person name="Kawai M."/>
            <person name="Futagami T."/>
            <person name="Toyoda A."/>
            <person name="Takaki Y."/>
            <person name="Nishi S."/>
            <person name="Hori S."/>
            <person name="Arai W."/>
            <person name="Tsubouchi T."/>
            <person name="Morono Y."/>
            <person name="Uchiyama I."/>
            <person name="Ito T."/>
            <person name="Fujiyama A."/>
            <person name="Inagaki F."/>
            <person name="Takami H."/>
        </authorList>
    </citation>
    <scope>NUCLEOTIDE SEQUENCE</scope>
    <source>
        <strain evidence="1">Expedition CK06-06</strain>
    </source>
</reference>
<comment type="caution">
    <text evidence="1">The sequence shown here is derived from an EMBL/GenBank/DDBJ whole genome shotgun (WGS) entry which is preliminary data.</text>
</comment>
<sequence length="232" mass="26458">MSVQETVEKLRELYAQRRPVMKAQLRLDNEASAQIRLALGWTPDLTEKERKAICLKADKVRNMILKDKPVPAELAEVAERVEPFVLACKVARTPFDSRRRELERHMRKGAEALPVWPWAEEVRGFGALGLATIVGEAGDLGNYAGPAKLWKRMGLGLVGGEIQRKYRDKEKAAAHGYCPRRRSVSWNIGDPLIKGNDDGYRTLYDERKAYEMARDPEMSKGHAHKRAQRYME</sequence>
<name>X0XA96_9ZZZZ</name>
<accession>X0XA96</accession>
<protein>
    <submittedName>
        <fullName evidence="1">Uncharacterized protein</fullName>
    </submittedName>
</protein>
<organism evidence="1">
    <name type="scientific">marine sediment metagenome</name>
    <dbReference type="NCBI Taxonomy" id="412755"/>
    <lineage>
        <taxon>unclassified sequences</taxon>
        <taxon>metagenomes</taxon>
        <taxon>ecological metagenomes</taxon>
    </lineage>
</organism>
<evidence type="ECO:0000313" key="1">
    <source>
        <dbReference type="EMBL" id="GAG33588.1"/>
    </source>
</evidence>
<proteinExistence type="predicted"/>
<gene>
    <name evidence="1" type="ORF">S01H1_64995</name>
</gene>